<dbReference type="EMBL" id="JAHQIW010006584">
    <property type="protein sequence ID" value="KAJ1369508.1"/>
    <property type="molecule type" value="Genomic_DNA"/>
</dbReference>
<comment type="caution">
    <text evidence="1">The sequence shown here is derived from an EMBL/GenBank/DDBJ whole genome shotgun (WGS) entry which is preliminary data.</text>
</comment>
<name>A0AAD5R4G6_PARTN</name>
<organism evidence="1 2">
    <name type="scientific">Parelaphostrongylus tenuis</name>
    <name type="common">Meningeal worm</name>
    <dbReference type="NCBI Taxonomy" id="148309"/>
    <lineage>
        <taxon>Eukaryota</taxon>
        <taxon>Metazoa</taxon>
        <taxon>Ecdysozoa</taxon>
        <taxon>Nematoda</taxon>
        <taxon>Chromadorea</taxon>
        <taxon>Rhabditida</taxon>
        <taxon>Rhabditina</taxon>
        <taxon>Rhabditomorpha</taxon>
        <taxon>Strongyloidea</taxon>
        <taxon>Metastrongylidae</taxon>
        <taxon>Parelaphostrongylus</taxon>
    </lineage>
</organism>
<gene>
    <name evidence="1" type="ORF">KIN20_030986</name>
</gene>
<keyword evidence="2" id="KW-1185">Reference proteome</keyword>
<proteinExistence type="predicted"/>
<dbReference type="Proteomes" id="UP001196413">
    <property type="component" value="Unassembled WGS sequence"/>
</dbReference>
<sequence length="80" mass="8777">MATMTTCVIFDNTVTTTCLGVGAPGLAPRAVAMCRLNMPMEFTPIPPQQLRISGTLTTSKFIMASWSRGMWQSLVNRVLR</sequence>
<evidence type="ECO:0000313" key="1">
    <source>
        <dbReference type="EMBL" id="KAJ1369508.1"/>
    </source>
</evidence>
<reference evidence="1" key="1">
    <citation type="submission" date="2021-06" db="EMBL/GenBank/DDBJ databases">
        <title>Parelaphostrongylus tenuis whole genome reference sequence.</title>
        <authorList>
            <person name="Garwood T.J."/>
            <person name="Larsen P.A."/>
            <person name="Fountain-Jones N.M."/>
            <person name="Garbe J.R."/>
            <person name="Macchietto M.G."/>
            <person name="Kania S.A."/>
            <person name="Gerhold R.W."/>
            <person name="Richards J.E."/>
            <person name="Wolf T.M."/>
        </authorList>
    </citation>
    <scope>NUCLEOTIDE SEQUENCE</scope>
    <source>
        <strain evidence="1">MNPRO001-30</strain>
        <tissue evidence="1">Meninges</tissue>
    </source>
</reference>
<accession>A0AAD5R4G6</accession>
<dbReference type="AlphaFoldDB" id="A0AAD5R4G6"/>
<evidence type="ECO:0000313" key="2">
    <source>
        <dbReference type="Proteomes" id="UP001196413"/>
    </source>
</evidence>
<protein>
    <submittedName>
        <fullName evidence="1">Uncharacterized protein</fullName>
    </submittedName>
</protein>